<dbReference type="AlphaFoldDB" id="A0A9X1SI65"/>
<comment type="caution">
    <text evidence="7">The sequence shown here is derived from an EMBL/GenBank/DDBJ whole genome shotgun (WGS) entry which is preliminary data.</text>
</comment>
<dbReference type="PANTHER" id="PTHR30026:SF23">
    <property type="entry name" value="TO APRF-PUTATIVE OUTER MEMBRANE EFFLUX PROTEIN OR SECRETED ALKALINE PHOSPHATASE-RELATED"/>
    <property type="match status" value="1"/>
</dbReference>
<evidence type="ECO:0000256" key="4">
    <source>
        <dbReference type="ARBA" id="ARBA00023136"/>
    </source>
</evidence>
<evidence type="ECO:0000256" key="3">
    <source>
        <dbReference type="ARBA" id="ARBA00022692"/>
    </source>
</evidence>
<proteinExistence type="predicted"/>
<evidence type="ECO:0000313" key="8">
    <source>
        <dbReference type="Proteomes" id="UP001139103"/>
    </source>
</evidence>
<evidence type="ECO:0000256" key="6">
    <source>
        <dbReference type="SAM" id="MobiDB-lite"/>
    </source>
</evidence>
<evidence type="ECO:0000256" key="1">
    <source>
        <dbReference type="ARBA" id="ARBA00004442"/>
    </source>
</evidence>
<evidence type="ECO:0000256" key="5">
    <source>
        <dbReference type="ARBA" id="ARBA00023237"/>
    </source>
</evidence>
<accession>A0A9X1SI65</accession>
<sequence length="805" mass="89936">MLHRWTKQIVVTLSCVALALNGCSLRCWRLYDCPDPPAYDEDLIAKYAGRGLTIEDPVPNACEDDFLPSVPVSPDAAVSGEVKYANISLQEAVETALANSQVMKDLGGVLRSPEALETIYDPGRVYTDGRFGEEAALSAFDASFGASAYFEQNDYGVNNVTVGQNGLFKQDYNNYEISLQKKSVTGATFTLRNVTQYDNNNQEASFITNPFVFGQSWTNYAEAQWRQPLMQGAGVMYNRIAGPNGEPGFANGVLVARTRTDISLAEFEIAVRNLVSDVENAYWDLYYAYRDLDAKVEARDNALRVWQNVQANAGQGRRTADQEGQAREQYYRFESEVINSLHGRLTPRTQTNYGSSGGTFVQTGGVRVSERRLRVIMAVDINGPQLLRPSEDPPVAKVKFDWDAIALEAVARRPELRRQKWVIKQKELELLANKNFLKPNLDLVARYRLRGFGKDLWGYDQPQYDNAIQSMMDGDFQEYQMGVEFDMPIGFRRGHAAVRSSELALAREKAILREQENFIMYGLSNTYGEIERAHQVMEAQFNRREAAYAQQRAVEASHEAGFAPLDLLLEAQRRVIDANILFYQARVDYAQAIKNVHYEKGSLLEHNNIFMTEGPWPQKAYYDALQRDMNKRHALTNFVINDALIGTKDRPSFPLEPAKEPYKGTPIFEGPAFPETSDAEPAMPENPLRKEQSEASAVQPASMNAPIGQDVSARVIEAFGDENIDFGGDEEVHSPVWIHREPASGRAAVDRPAVGPAIAAQPKANQAMIAPPSVKRPAPAQETAPEQEVNFSGESATDSAFWINR</sequence>
<keyword evidence="5" id="KW-0998">Cell outer membrane</keyword>
<dbReference type="GO" id="GO:0009279">
    <property type="term" value="C:cell outer membrane"/>
    <property type="evidence" value="ECO:0007669"/>
    <property type="project" value="UniProtKB-SubCell"/>
</dbReference>
<organism evidence="7 8">
    <name type="scientific">Blastopirellula sediminis</name>
    <dbReference type="NCBI Taxonomy" id="2894196"/>
    <lineage>
        <taxon>Bacteria</taxon>
        <taxon>Pseudomonadati</taxon>
        <taxon>Planctomycetota</taxon>
        <taxon>Planctomycetia</taxon>
        <taxon>Pirellulales</taxon>
        <taxon>Pirellulaceae</taxon>
        <taxon>Blastopirellula</taxon>
    </lineage>
</organism>
<dbReference type="GO" id="GO:0015562">
    <property type="term" value="F:efflux transmembrane transporter activity"/>
    <property type="evidence" value="ECO:0007669"/>
    <property type="project" value="InterPro"/>
</dbReference>
<dbReference type="SUPFAM" id="SSF56954">
    <property type="entry name" value="Outer membrane efflux proteins (OEP)"/>
    <property type="match status" value="1"/>
</dbReference>
<dbReference type="InterPro" id="IPR051906">
    <property type="entry name" value="TolC-like"/>
</dbReference>
<reference evidence="7" key="1">
    <citation type="submission" date="2021-11" db="EMBL/GenBank/DDBJ databases">
        <title>Genome sequence.</title>
        <authorList>
            <person name="Sun Q."/>
        </authorList>
    </citation>
    <scope>NUCLEOTIDE SEQUENCE</scope>
    <source>
        <strain evidence="7">JC732</strain>
    </source>
</reference>
<keyword evidence="8" id="KW-1185">Reference proteome</keyword>
<keyword evidence="3" id="KW-0812">Transmembrane</keyword>
<dbReference type="EMBL" id="JAJKFT010000010">
    <property type="protein sequence ID" value="MCC9630972.1"/>
    <property type="molecule type" value="Genomic_DNA"/>
</dbReference>
<gene>
    <name evidence="7" type="ORF">LOC68_21490</name>
</gene>
<dbReference type="PANTHER" id="PTHR30026">
    <property type="entry name" value="OUTER MEMBRANE PROTEIN TOLC"/>
    <property type="match status" value="1"/>
</dbReference>
<protein>
    <submittedName>
        <fullName evidence="7">TolC family protein</fullName>
    </submittedName>
</protein>
<feature type="region of interest" description="Disordered" evidence="6">
    <location>
        <begin position="670"/>
        <end position="702"/>
    </location>
</feature>
<dbReference type="Proteomes" id="UP001139103">
    <property type="component" value="Unassembled WGS sequence"/>
</dbReference>
<comment type="subcellular location">
    <subcellularLocation>
        <location evidence="1">Cell outer membrane</location>
    </subcellularLocation>
</comment>
<dbReference type="Gene3D" id="1.20.1600.10">
    <property type="entry name" value="Outer membrane efflux proteins (OEP)"/>
    <property type="match status" value="1"/>
</dbReference>
<dbReference type="GO" id="GO:1990281">
    <property type="term" value="C:efflux pump complex"/>
    <property type="evidence" value="ECO:0007669"/>
    <property type="project" value="TreeGrafter"/>
</dbReference>
<evidence type="ECO:0000256" key="2">
    <source>
        <dbReference type="ARBA" id="ARBA00022452"/>
    </source>
</evidence>
<name>A0A9X1SI65_9BACT</name>
<feature type="compositionally biased region" description="Polar residues" evidence="6">
    <location>
        <begin position="789"/>
        <end position="798"/>
    </location>
</feature>
<dbReference type="RefSeq" id="WP_230222543.1">
    <property type="nucleotide sequence ID" value="NZ_JAJKFT010000010.1"/>
</dbReference>
<dbReference type="GO" id="GO:0015288">
    <property type="term" value="F:porin activity"/>
    <property type="evidence" value="ECO:0007669"/>
    <property type="project" value="TreeGrafter"/>
</dbReference>
<feature type="region of interest" description="Disordered" evidence="6">
    <location>
        <begin position="773"/>
        <end position="805"/>
    </location>
</feature>
<keyword evidence="2" id="KW-1134">Transmembrane beta strand</keyword>
<keyword evidence="4" id="KW-0472">Membrane</keyword>
<evidence type="ECO:0000313" key="7">
    <source>
        <dbReference type="EMBL" id="MCC9630972.1"/>
    </source>
</evidence>